<dbReference type="EMBL" id="JH603170">
    <property type="protein sequence ID" value="EIC19754.1"/>
    <property type="molecule type" value="Genomic_DNA"/>
</dbReference>
<reference evidence="2" key="1">
    <citation type="submission" date="2011-06" db="EMBL/GenBank/DDBJ databases">
        <authorList>
            <consortium name="US DOE Joint Genome Institute (JGI-PGF)"/>
            <person name="Lucas S."/>
            <person name="Han J."/>
            <person name="Lapidus A."/>
            <person name="Cheng J.-F."/>
            <person name="Goodwin L."/>
            <person name="Pitluck S."/>
            <person name="Peters L."/>
            <person name="Land M.L."/>
            <person name="Hauser L."/>
            <person name="Vogl K."/>
            <person name="Liu Z."/>
            <person name="Overmann J."/>
            <person name="Frigaard N.-U."/>
            <person name="Bryant D.A."/>
            <person name="Woyke T.J."/>
        </authorList>
    </citation>
    <scope>NUCLEOTIDE SEQUENCE [LARGE SCALE GENOMIC DNA]</scope>
    <source>
        <strain evidence="2">970</strain>
    </source>
</reference>
<proteinExistence type="predicted"/>
<sequence length="104" mass="12070">MCRWLIRQDRPDGGILSFAGTPAFQARWSLIADPPPPPTESLLEENPTHEDARDYWFRTGEDDDDIIILFNELRWQDAPPEPERAQRLMAKAVCEINDMIGERF</sequence>
<evidence type="ECO:0000313" key="1">
    <source>
        <dbReference type="EMBL" id="EIC19754.1"/>
    </source>
</evidence>
<name>H8Z6W9_9GAMM</name>
<accession>H8Z6W9</accession>
<protein>
    <submittedName>
        <fullName evidence="1">Uncharacterized protein</fullName>
    </submittedName>
</protein>
<evidence type="ECO:0000313" key="2">
    <source>
        <dbReference type="Proteomes" id="UP000002964"/>
    </source>
</evidence>
<dbReference type="AlphaFoldDB" id="H8Z6W9"/>
<dbReference type="RefSeq" id="WP_009150157.1">
    <property type="nucleotide sequence ID" value="NZ_CP121471.1"/>
</dbReference>
<dbReference type="HOGENOM" id="CLU_2248861_0_0_6"/>
<keyword evidence="2" id="KW-1185">Reference proteome</keyword>
<dbReference type="Proteomes" id="UP000002964">
    <property type="component" value="Unassembled WGS sequence"/>
</dbReference>
<reference evidence="1 2" key="2">
    <citation type="submission" date="2011-11" db="EMBL/GenBank/DDBJ databases">
        <authorList>
            <consortium name="US DOE Joint Genome Institute"/>
            <person name="Lucas S."/>
            <person name="Han J."/>
            <person name="Lapidus A."/>
            <person name="Cheng J.-F."/>
            <person name="Goodwin L."/>
            <person name="Pitluck S."/>
            <person name="Peters L."/>
            <person name="Ovchinnikova G."/>
            <person name="Zhang X."/>
            <person name="Detter J.C."/>
            <person name="Han C."/>
            <person name="Tapia R."/>
            <person name="Land M."/>
            <person name="Hauser L."/>
            <person name="Kyrpides N."/>
            <person name="Ivanova N."/>
            <person name="Pagani I."/>
            <person name="Vogl K."/>
            <person name="Liu Z."/>
            <person name="Overmann J."/>
            <person name="Frigaard N.-U."/>
            <person name="Bryant D."/>
            <person name="Woyke T."/>
        </authorList>
    </citation>
    <scope>NUCLEOTIDE SEQUENCE [LARGE SCALE GENOMIC DNA]</scope>
    <source>
        <strain evidence="1 2">970</strain>
    </source>
</reference>
<gene>
    <name evidence="1" type="ORF">Thi970DRAFT_03350</name>
</gene>
<organism evidence="1 2">
    <name type="scientific">Thiorhodovibrio frisius</name>
    <dbReference type="NCBI Taxonomy" id="631362"/>
    <lineage>
        <taxon>Bacteria</taxon>
        <taxon>Pseudomonadati</taxon>
        <taxon>Pseudomonadota</taxon>
        <taxon>Gammaproteobacteria</taxon>
        <taxon>Chromatiales</taxon>
        <taxon>Chromatiaceae</taxon>
        <taxon>Thiorhodovibrio</taxon>
    </lineage>
</organism>